<proteinExistence type="predicted"/>
<dbReference type="Proteomes" id="UP001566331">
    <property type="component" value="Unassembled WGS sequence"/>
</dbReference>
<evidence type="ECO:0008006" key="3">
    <source>
        <dbReference type="Google" id="ProtNLM"/>
    </source>
</evidence>
<reference evidence="1 2" key="1">
    <citation type="submission" date="2024-07" db="EMBL/GenBank/DDBJ databases">
        <title>Luteimonas salilacus sp. nov., isolated from the shore soil of Salt Lake in Tibet of China.</title>
        <authorList>
            <person name="Zhang X."/>
            <person name="Li A."/>
        </authorList>
    </citation>
    <scope>NUCLEOTIDE SEQUENCE [LARGE SCALE GENOMIC DNA]</scope>
    <source>
        <strain evidence="1 2">B3-2-R+30</strain>
    </source>
</reference>
<organism evidence="1 2">
    <name type="scientific">Luteimonas salinilitoris</name>
    <dbReference type="NCBI Taxonomy" id="3237697"/>
    <lineage>
        <taxon>Bacteria</taxon>
        <taxon>Pseudomonadati</taxon>
        <taxon>Pseudomonadota</taxon>
        <taxon>Gammaproteobacteria</taxon>
        <taxon>Lysobacterales</taxon>
        <taxon>Lysobacteraceae</taxon>
        <taxon>Luteimonas</taxon>
    </lineage>
</organism>
<gene>
    <name evidence="1" type="ORF">AB6713_14410</name>
</gene>
<evidence type="ECO:0000313" key="2">
    <source>
        <dbReference type="Proteomes" id="UP001566331"/>
    </source>
</evidence>
<comment type="caution">
    <text evidence="1">The sequence shown here is derived from an EMBL/GenBank/DDBJ whole genome shotgun (WGS) entry which is preliminary data.</text>
</comment>
<dbReference type="RefSeq" id="WP_370565354.1">
    <property type="nucleotide sequence ID" value="NZ_JBFWIB010000015.1"/>
</dbReference>
<evidence type="ECO:0000313" key="1">
    <source>
        <dbReference type="EMBL" id="MEZ0475795.1"/>
    </source>
</evidence>
<sequence length="161" mass="17872">MSEFSVKLLGPALIEQFRLVPTAFTRQRTLTAPRLLAMMLSGVCSSVQAALDDLFAQVHGARVRTRECSDRAFAKARRGLSWAVFDHLNTKLLHLVEPWIDAHRWHGLRVVAVDGSRLRVSTQSGAKLSADHYAFALFLCAMISRQAICPLRSLTSAPSKQ</sequence>
<name>A0ABV4HST4_9GAMM</name>
<protein>
    <recommendedName>
        <fullName evidence="3">Transposase</fullName>
    </recommendedName>
</protein>
<dbReference type="EMBL" id="JBFWIC010000022">
    <property type="protein sequence ID" value="MEZ0475795.1"/>
    <property type="molecule type" value="Genomic_DNA"/>
</dbReference>
<keyword evidence="2" id="KW-1185">Reference proteome</keyword>
<accession>A0ABV4HST4</accession>